<dbReference type="PANTHER" id="PTHR37299">
    <property type="entry name" value="TRANSCRIPTIONAL REGULATOR-RELATED"/>
    <property type="match status" value="1"/>
</dbReference>
<organism evidence="5 6">
    <name type="scientific">Shewanella zhuhaiensis</name>
    <dbReference type="NCBI Taxonomy" id="2919576"/>
    <lineage>
        <taxon>Bacteria</taxon>
        <taxon>Pseudomonadati</taxon>
        <taxon>Pseudomonadota</taxon>
        <taxon>Gammaproteobacteria</taxon>
        <taxon>Alteromonadales</taxon>
        <taxon>Shewanellaceae</taxon>
        <taxon>Shewanella</taxon>
    </lineage>
</organism>
<accession>A0AAJ1BDN2</accession>
<evidence type="ECO:0000256" key="1">
    <source>
        <dbReference type="ARBA" id="ARBA00023012"/>
    </source>
</evidence>
<dbReference type="InterPro" id="IPR046947">
    <property type="entry name" value="LytR-like"/>
</dbReference>
<dbReference type="Proteomes" id="UP001297581">
    <property type="component" value="Unassembled WGS sequence"/>
</dbReference>
<dbReference type="SUPFAM" id="SSF52172">
    <property type="entry name" value="CheY-like"/>
    <property type="match status" value="1"/>
</dbReference>
<dbReference type="SMART" id="SM00850">
    <property type="entry name" value="LytTR"/>
    <property type="match status" value="1"/>
</dbReference>
<dbReference type="Gene3D" id="2.40.50.1020">
    <property type="entry name" value="LytTr DNA-binding domain"/>
    <property type="match status" value="1"/>
</dbReference>
<reference evidence="5 6" key="1">
    <citation type="submission" date="2022-02" db="EMBL/GenBank/DDBJ databases">
        <title>The genome sequence of Shewanella sp. 3B26.</title>
        <authorList>
            <person name="Du J."/>
        </authorList>
    </citation>
    <scope>NUCLEOTIDE SEQUENCE [LARGE SCALE GENOMIC DNA]</scope>
    <source>
        <strain evidence="5 6">3B26</strain>
    </source>
</reference>
<feature type="modified residue" description="4-aspartylphosphate" evidence="2">
    <location>
        <position position="54"/>
    </location>
</feature>
<proteinExistence type="predicted"/>
<feature type="domain" description="Response regulatory" evidence="3">
    <location>
        <begin position="3"/>
        <end position="114"/>
    </location>
</feature>
<feature type="domain" description="HTH LytTR-type" evidence="4">
    <location>
        <begin position="132"/>
        <end position="236"/>
    </location>
</feature>
<comment type="caution">
    <text evidence="5">The sequence shown here is derived from an EMBL/GenBank/DDBJ whole genome shotgun (WGS) entry which is preliminary data.</text>
</comment>
<keyword evidence="1" id="KW-0902">Two-component regulatory system</keyword>
<evidence type="ECO:0000256" key="2">
    <source>
        <dbReference type="PROSITE-ProRule" id="PRU00169"/>
    </source>
</evidence>
<dbReference type="RefSeq" id="WP_240589477.1">
    <property type="nucleotide sequence ID" value="NZ_JAKUDL010000001.1"/>
</dbReference>
<protein>
    <submittedName>
        <fullName evidence="5">LytTR family DNA-binding domain-containing protein</fullName>
    </submittedName>
</protein>
<keyword evidence="5" id="KW-0238">DNA-binding</keyword>
<keyword evidence="6" id="KW-1185">Reference proteome</keyword>
<dbReference type="PANTHER" id="PTHR37299:SF1">
    <property type="entry name" value="STAGE 0 SPORULATION PROTEIN A HOMOLOG"/>
    <property type="match status" value="1"/>
</dbReference>
<sequence length="236" mass="26570">MLKALIVEDSRLARVELKQQLAAIEGITVVAEAASVQEGISACEAHAPDLLFLDIDLPDGSGFELLASLNEAPRVIFTTAFEEFALQAFEKQALDYLLKPINSQRLQQACERAMLAIESANRSEKMTLDSQFFVKDGRNCYLVRLGDVERFEAQGNYTQVYFDDNKPLIYRTLNKIEPRLPSQHFFRVSRQHIVQLAHIRHIEACSSGGLELTLSSGARIEVSRRQTSLLRDLMSL</sequence>
<dbReference type="Pfam" id="PF00072">
    <property type="entry name" value="Response_reg"/>
    <property type="match status" value="1"/>
</dbReference>
<evidence type="ECO:0000313" key="6">
    <source>
        <dbReference type="Proteomes" id="UP001297581"/>
    </source>
</evidence>
<name>A0AAJ1BDN2_9GAMM</name>
<dbReference type="SMART" id="SM00448">
    <property type="entry name" value="REC"/>
    <property type="match status" value="1"/>
</dbReference>
<dbReference type="AlphaFoldDB" id="A0AAJ1BDN2"/>
<dbReference type="EMBL" id="JAKUDL010000001">
    <property type="protein sequence ID" value="MCH4292823.1"/>
    <property type="molecule type" value="Genomic_DNA"/>
</dbReference>
<dbReference type="PROSITE" id="PS50930">
    <property type="entry name" value="HTH_LYTTR"/>
    <property type="match status" value="1"/>
</dbReference>
<keyword evidence="2" id="KW-0597">Phosphoprotein</keyword>
<dbReference type="GO" id="GO:0000156">
    <property type="term" value="F:phosphorelay response regulator activity"/>
    <property type="evidence" value="ECO:0007669"/>
    <property type="project" value="InterPro"/>
</dbReference>
<evidence type="ECO:0000259" key="4">
    <source>
        <dbReference type="PROSITE" id="PS50930"/>
    </source>
</evidence>
<dbReference type="InterPro" id="IPR011006">
    <property type="entry name" value="CheY-like_superfamily"/>
</dbReference>
<dbReference type="PROSITE" id="PS50110">
    <property type="entry name" value="RESPONSE_REGULATORY"/>
    <property type="match status" value="1"/>
</dbReference>
<dbReference type="InterPro" id="IPR007492">
    <property type="entry name" value="LytTR_DNA-bd_dom"/>
</dbReference>
<gene>
    <name evidence="5" type="ORF">MJ923_00725</name>
</gene>
<dbReference type="Pfam" id="PF04397">
    <property type="entry name" value="LytTR"/>
    <property type="match status" value="1"/>
</dbReference>
<dbReference type="InterPro" id="IPR001789">
    <property type="entry name" value="Sig_transdc_resp-reg_receiver"/>
</dbReference>
<dbReference type="Gene3D" id="3.40.50.2300">
    <property type="match status" value="1"/>
</dbReference>
<dbReference type="GO" id="GO:0003677">
    <property type="term" value="F:DNA binding"/>
    <property type="evidence" value="ECO:0007669"/>
    <property type="project" value="UniProtKB-KW"/>
</dbReference>
<evidence type="ECO:0000313" key="5">
    <source>
        <dbReference type="EMBL" id="MCH4292823.1"/>
    </source>
</evidence>
<evidence type="ECO:0000259" key="3">
    <source>
        <dbReference type="PROSITE" id="PS50110"/>
    </source>
</evidence>